<evidence type="ECO:0000313" key="1">
    <source>
        <dbReference type="EMBL" id="SVE10441.1"/>
    </source>
</evidence>
<organism evidence="1">
    <name type="scientific">marine metagenome</name>
    <dbReference type="NCBI Taxonomy" id="408172"/>
    <lineage>
        <taxon>unclassified sequences</taxon>
        <taxon>metagenomes</taxon>
        <taxon>ecological metagenomes</taxon>
    </lineage>
</organism>
<accession>A0A383AS85</accession>
<feature type="non-terminal residue" evidence="1">
    <location>
        <position position="1"/>
    </location>
</feature>
<reference evidence="1" key="1">
    <citation type="submission" date="2018-05" db="EMBL/GenBank/DDBJ databases">
        <authorList>
            <person name="Lanie J.A."/>
            <person name="Ng W.-L."/>
            <person name="Kazmierczak K.M."/>
            <person name="Andrzejewski T.M."/>
            <person name="Davidsen T.M."/>
            <person name="Wayne K.J."/>
            <person name="Tettelin H."/>
            <person name="Glass J.I."/>
            <person name="Rusch D."/>
            <person name="Podicherti R."/>
            <person name="Tsui H.-C.T."/>
            <person name="Winkler M.E."/>
        </authorList>
    </citation>
    <scope>NUCLEOTIDE SEQUENCE</scope>
</reference>
<dbReference type="EMBL" id="UINC01194380">
    <property type="protein sequence ID" value="SVE10441.1"/>
    <property type="molecule type" value="Genomic_DNA"/>
</dbReference>
<sequence>VVFVVRDREFDSHHLHRSIGPPKPA</sequence>
<feature type="non-terminal residue" evidence="1">
    <location>
        <position position="25"/>
    </location>
</feature>
<protein>
    <submittedName>
        <fullName evidence="1">Uncharacterized protein</fullName>
    </submittedName>
</protein>
<dbReference type="AlphaFoldDB" id="A0A383AS85"/>
<proteinExistence type="predicted"/>
<gene>
    <name evidence="1" type="ORF">METZ01_LOCUS463295</name>
</gene>
<name>A0A383AS85_9ZZZZ</name>